<dbReference type="GO" id="GO:1990904">
    <property type="term" value="C:ribonucleoprotein complex"/>
    <property type="evidence" value="ECO:0007669"/>
    <property type="project" value="UniProtKB-KW"/>
</dbReference>
<evidence type="ECO:0000256" key="5">
    <source>
        <dbReference type="ARBA" id="ARBA00023128"/>
    </source>
</evidence>
<accession>C1C2Y2</accession>
<keyword evidence="4 7" id="KW-0689">Ribosomal protein</keyword>
<evidence type="ECO:0000256" key="4">
    <source>
        <dbReference type="ARBA" id="ARBA00022980"/>
    </source>
</evidence>
<sequence>MSSFLIMRNGSRYGIRHLSRSSVLSKEKSGHYKSTPRRTFGLTYEMSNLPKDIAYKKSWNSFNTAQLEGTFLEREAIGQDLPHKMVIEDMFIRKFMNGTWPDAFDTEILIKRTHNLIRIAGITNRYLQARKMYFLIGYTEEMLSLWLKCPVKLELQTAEKNATIVKYI</sequence>
<dbReference type="PANTHER" id="PTHR21244">
    <property type="entry name" value="MITOCHONDRIAL 28S RIBOSOMAL PROTEIN S24"/>
    <property type="match status" value="1"/>
</dbReference>
<protein>
    <submittedName>
        <fullName evidence="7">28S ribosomal protein S24, mitochondrial</fullName>
    </submittedName>
</protein>
<comment type="similarity">
    <text evidence="2">Belongs to the universal ribosomal protein uS3 family.</text>
</comment>
<dbReference type="GO" id="GO:0006412">
    <property type="term" value="P:translation"/>
    <property type="evidence" value="ECO:0007669"/>
    <property type="project" value="TreeGrafter"/>
</dbReference>
<keyword evidence="6" id="KW-0687">Ribonucleoprotein</keyword>
<evidence type="ECO:0000256" key="2">
    <source>
        <dbReference type="ARBA" id="ARBA00010761"/>
    </source>
</evidence>
<evidence type="ECO:0000313" key="7">
    <source>
        <dbReference type="EMBL" id="ACO15635.1"/>
    </source>
</evidence>
<keyword evidence="3" id="KW-0809">Transit peptide</keyword>
<keyword evidence="5" id="KW-0496">Mitochondrion</keyword>
<dbReference type="EMBL" id="BT081211">
    <property type="protein sequence ID" value="ACO15635.1"/>
    <property type="molecule type" value="mRNA"/>
</dbReference>
<dbReference type="PANTHER" id="PTHR21244:SF1">
    <property type="entry name" value="SMALL RIBOSOMAL SUBUNIT PROTEIN US3M"/>
    <property type="match status" value="1"/>
</dbReference>
<dbReference type="AlphaFoldDB" id="C1C2Y2"/>
<evidence type="ECO:0000256" key="6">
    <source>
        <dbReference type="ARBA" id="ARBA00023274"/>
    </source>
</evidence>
<dbReference type="GO" id="GO:0005739">
    <property type="term" value="C:mitochondrion"/>
    <property type="evidence" value="ECO:0007669"/>
    <property type="project" value="UniProtKB-SubCell"/>
</dbReference>
<dbReference type="Pfam" id="PF14955">
    <property type="entry name" value="MRP-S24"/>
    <property type="match status" value="1"/>
</dbReference>
<reference evidence="7" key="1">
    <citation type="submission" date="2009-03" db="EMBL/GenBank/DDBJ databases">
        <title>Caligus clemensi ESTs and full-length cDNAs.</title>
        <authorList>
            <person name="Yasuike M."/>
            <person name="von Schalburg K."/>
            <person name="Cooper G."/>
            <person name="Leong J."/>
            <person name="Jones S.R.M."/>
            <person name="Koop B.F."/>
        </authorList>
    </citation>
    <scope>NUCLEOTIDE SEQUENCE</scope>
    <source>
        <tissue evidence="7">Whole</tissue>
    </source>
</reference>
<proteinExistence type="evidence at transcript level"/>
<dbReference type="GO" id="GO:0005840">
    <property type="term" value="C:ribosome"/>
    <property type="evidence" value="ECO:0007669"/>
    <property type="project" value="UniProtKB-KW"/>
</dbReference>
<gene>
    <name evidence="7" type="primary">RT24</name>
</gene>
<organism evidence="7">
    <name type="scientific">Caligus clemensi</name>
    <name type="common">Sea louse</name>
    <dbReference type="NCBI Taxonomy" id="344056"/>
    <lineage>
        <taxon>Eukaryota</taxon>
        <taxon>Metazoa</taxon>
        <taxon>Ecdysozoa</taxon>
        <taxon>Arthropoda</taxon>
        <taxon>Crustacea</taxon>
        <taxon>Multicrustacea</taxon>
        <taxon>Hexanauplia</taxon>
        <taxon>Copepoda</taxon>
        <taxon>Siphonostomatoida</taxon>
        <taxon>Caligidae</taxon>
        <taxon>Caligus</taxon>
    </lineage>
</organism>
<evidence type="ECO:0000256" key="3">
    <source>
        <dbReference type="ARBA" id="ARBA00022946"/>
    </source>
</evidence>
<dbReference type="InterPro" id="IPR026146">
    <property type="entry name" value="Ribosomal_uS3m"/>
</dbReference>
<comment type="subcellular location">
    <subcellularLocation>
        <location evidence="1">Mitochondrion</location>
    </subcellularLocation>
</comment>
<evidence type="ECO:0000256" key="1">
    <source>
        <dbReference type="ARBA" id="ARBA00004173"/>
    </source>
</evidence>
<name>C1C2Y2_CALCM</name>